<organism evidence="2 3">
    <name type="scientific">Knoellia locipacati</name>
    <dbReference type="NCBI Taxonomy" id="882824"/>
    <lineage>
        <taxon>Bacteria</taxon>
        <taxon>Bacillati</taxon>
        <taxon>Actinomycetota</taxon>
        <taxon>Actinomycetes</taxon>
        <taxon>Micrococcales</taxon>
        <taxon>Intrasporangiaceae</taxon>
        <taxon>Knoellia</taxon>
    </lineage>
</organism>
<comment type="caution">
    <text evidence="2">The sequence shown here is derived from an EMBL/GenBank/DDBJ whole genome shotgun (WGS) entry which is preliminary data.</text>
</comment>
<dbReference type="RefSeq" id="WP_147063424.1">
    <property type="nucleotide sequence ID" value="NZ_BAABDN010000001.1"/>
</dbReference>
<protein>
    <submittedName>
        <fullName evidence="2">Uncharacterized protein</fullName>
    </submittedName>
</protein>
<reference evidence="2 3" key="1">
    <citation type="submission" date="2019-07" db="EMBL/GenBank/DDBJ databases">
        <title>Whole genome shotgun sequence of Knoellia locipacati NBRC 109775.</title>
        <authorList>
            <person name="Hosoyama A."/>
            <person name="Uohara A."/>
            <person name="Ohji S."/>
            <person name="Ichikawa N."/>
        </authorList>
    </citation>
    <scope>NUCLEOTIDE SEQUENCE [LARGE SCALE GENOMIC DNA]</scope>
    <source>
        <strain evidence="2 3">NBRC 109775</strain>
    </source>
</reference>
<evidence type="ECO:0000313" key="3">
    <source>
        <dbReference type="Proteomes" id="UP000321793"/>
    </source>
</evidence>
<name>A0A512SZB2_9MICO</name>
<dbReference type="OrthoDB" id="4846903at2"/>
<evidence type="ECO:0000256" key="1">
    <source>
        <dbReference type="SAM" id="MobiDB-lite"/>
    </source>
</evidence>
<keyword evidence="3" id="KW-1185">Reference proteome</keyword>
<dbReference type="Proteomes" id="UP000321793">
    <property type="component" value="Unassembled WGS sequence"/>
</dbReference>
<proteinExistence type="predicted"/>
<dbReference type="AlphaFoldDB" id="A0A512SZB2"/>
<sequence length="726" mass="78024">MTIKEGHFQLYANLAPALPAGDYRFTTEQDLDATGPKGRLDPGALPVDDLRTHVRVTSPRFQLPPDQVLSTYPPANTEGAYGSRLPQVVIKRRTLPWERTVDPENETDIDRPETPWLALVVIAENEAQLVLNQPVAECVTPGQVLPGTPDVAQGNYLQVRRSVVDRVLPTQKDVALLAHAREVDIHDTELMMGDDDGFLAVVIANRLPLPGRDAAGKEVPVTYLCALLNLEGQFDVLRRESPPQRTHTVWPVHEMAELVLDAAESDHVVMGTLKADDIWAGNVAHALGTQANVHAGPHADSVDDPQADSVDAMRPIRRATVAKESRTVTPQLREGWATGTAAATDSVYDVMAKPFGRIKESVKHIQLEPEYRFPVLLHWSFTSVGDVTFEGLMDHLDSGLLGTLPPEETTPANPLRTPGRTPGLLPLEVVETGHVGIDQRTRRGDTVRAWYRGPLLPHPADTAADRLPLAHTADQLRAVVPDRREDLSLAVAFEIGRLLALNAPATVSALLAWRQTHYQAARREALWAKALDGLELQGLKVRPERALGILLGRGLARGLAATPATVLGDPLAPVTRGTTMRLDSLEGAGLARTLAGGFAIDADLSAPLVDLARILRDAPMPRVDLRDLPGREAKDLTRGALRLELDLATGLLAVDALGLPAQLNPVLGAGAFGPIERVDHVDRVGGGIGRGGPGRAGPGRAGPGRAGPGPRRAPDALDAALDELED</sequence>
<feature type="compositionally biased region" description="Gly residues" evidence="1">
    <location>
        <begin position="684"/>
        <end position="707"/>
    </location>
</feature>
<gene>
    <name evidence="2" type="ORF">KLO01_13380</name>
</gene>
<dbReference type="EMBL" id="BKBA01000004">
    <property type="protein sequence ID" value="GEQ13291.1"/>
    <property type="molecule type" value="Genomic_DNA"/>
</dbReference>
<evidence type="ECO:0000313" key="2">
    <source>
        <dbReference type="EMBL" id="GEQ13291.1"/>
    </source>
</evidence>
<accession>A0A512SZB2</accession>
<feature type="region of interest" description="Disordered" evidence="1">
    <location>
        <begin position="683"/>
        <end position="726"/>
    </location>
</feature>